<dbReference type="AlphaFoldDB" id="A0A1A9W1B0"/>
<name>A0A1A9W1B0_9MUSC</name>
<keyword evidence="3" id="KW-1185">Reference proteome</keyword>
<evidence type="ECO:0000313" key="2">
    <source>
        <dbReference type="EnsemblMetazoa" id="GBRI002677-PA"/>
    </source>
</evidence>
<proteinExistence type="predicted"/>
<dbReference type="Proteomes" id="UP000091820">
    <property type="component" value="Unassembled WGS sequence"/>
</dbReference>
<sequence length="168" mass="18594">MSMIECYDDMENVQRFVRRKLLSCSESVASHNQIMAKKGHTTLTISCENETHAYFHRSIEITFMLTVLLNTTFITSIAAATTTAASTTTTTTTTTTTATTATTTTALVLLLLLLLLLLVLFLPILYDLHLQSLLSSFMFCDLENSNSNQIEVLADLGAYQERGERGVL</sequence>
<keyword evidence="1" id="KW-1133">Transmembrane helix</keyword>
<organism evidence="2 3">
    <name type="scientific">Glossina brevipalpis</name>
    <dbReference type="NCBI Taxonomy" id="37001"/>
    <lineage>
        <taxon>Eukaryota</taxon>
        <taxon>Metazoa</taxon>
        <taxon>Ecdysozoa</taxon>
        <taxon>Arthropoda</taxon>
        <taxon>Hexapoda</taxon>
        <taxon>Insecta</taxon>
        <taxon>Pterygota</taxon>
        <taxon>Neoptera</taxon>
        <taxon>Endopterygota</taxon>
        <taxon>Diptera</taxon>
        <taxon>Brachycera</taxon>
        <taxon>Muscomorpha</taxon>
        <taxon>Hippoboscoidea</taxon>
        <taxon>Glossinidae</taxon>
        <taxon>Glossina</taxon>
    </lineage>
</organism>
<feature type="transmembrane region" description="Helical" evidence="1">
    <location>
        <begin position="105"/>
        <end position="126"/>
    </location>
</feature>
<dbReference type="EnsemblMetazoa" id="GBRI002677-RA">
    <property type="protein sequence ID" value="GBRI002677-PA"/>
    <property type="gene ID" value="GBRI002677"/>
</dbReference>
<protein>
    <submittedName>
        <fullName evidence="2">Uncharacterized protein</fullName>
    </submittedName>
</protein>
<keyword evidence="1" id="KW-0472">Membrane</keyword>
<evidence type="ECO:0000256" key="1">
    <source>
        <dbReference type="SAM" id="Phobius"/>
    </source>
</evidence>
<accession>A0A1A9W1B0</accession>
<reference evidence="2" key="2">
    <citation type="submission" date="2020-05" db="UniProtKB">
        <authorList>
            <consortium name="EnsemblMetazoa"/>
        </authorList>
    </citation>
    <scope>IDENTIFICATION</scope>
    <source>
        <strain evidence="2">IAEA</strain>
    </source>
</reference>
<feature type="transmembrane region" description="Helical" evidence="1">
    <location>
        <begin position="61"/>
        <end position="85"/>
    </location>
</feature>
<reference evidence="3" key="1">
    <citation type="submission" date="2014-03" db="EMBL/GenBank/DDBJ databases">
        <authorList>
            <person name="Aksoy S."/>
            <person name="Warren W."/>
            <person name="Wilson R.K."/>
        </authorList>
    </citation>
    <scope>NUCLEOTIDE SEQUENCE [LARGE SCALE GENOMIC DNA]</scope>
    <source>
        <strain evidence="3">IAEA</strain>
    </source>
</reference>
<dbReference type="VEuPathDB" id="VectorBase:GBRI002677"/>
<keyword evidence="1" id="KW-0812">Transmembrane</keyword>
<evidence type="ECO:0000313" key="3">
    <source>
        <dbReference type="Proteomes" id="UP000091820"/>
    </source>
</evidence>